<dbReference type="RefSeq" id="WP_345934534.1">
    <property type="nucleotide sequence ID" value="NZ_JBBKTV010000007.1"/>
</dbReference>
<evidence type="ECO:0000313" key="7">
    <source>
        <dbReference type="EMBL" id="MEN2988583.1"/>
    </source>
</evidence>
<reference evidence="7 8" key="1">
    <citation type="submission" date="2024-03" db="EMBL/GenBank/DDBJ databases">
        <title>High-quality draft genome sequencing of Tistrella sp. BH-R2-4.</title>
        <authorList>
            <person name="Dong C."/>
        </authorList>
    </citation>
    <scope>NUCLEOTIDE SEQUENCE [LARGE SCALE GENOMIC DNA]</scope>
    <source>
        <strain evidence="7 8">BH-R2-4</strain>
    </source>
</reference>
<feature type="transmembrane region" description="Helical" evidence="6">
    <location>
        <begin position="294"/>
        <end position="311"/>
    </location>
</feature>
<feature type="transmembrane region" description="Helical" evidence="6">
    <location>
        <begin position="33"/>
        <end position="54"/>
    </location>
</feature>
<feature type="transmembrane region" description="Helical" evidence="6">
    <location>
        <begin position="75"/>
        <end position="95"/>
    </location>
</feature>
<keyword evidence="8" id="KW-1185">Reference proteome</keyword>
<evidence type="ECO:0000256" key="2">
    <source>
        <dbReference type="ARBA" id="ARBA00022475"/>
    </source>
</evidence>
<feature type="transmembrane region" description="Helical" evidence="6">
    <location>
        <begin position="177"/>
        <end position="196"/>
    </location>
</feature>
<feature type="transmembrane region" description="Helical" evidence="6">
    <location>
        <begin position="233"/>
        <end position="256"/>
    </location>
</feature>
<dbReference type="InterPro" id="IPR011701">
    <property type="entry name" value="MFS"/>
</dbReference>
<feature type="transmembrane region" description="Helical" evidence="6">
    <location>
        <begin position="152"/>
        <end position="171"/>
    </location>
</feature>
<sequence length="421" mass="44149">MSIALVYVYRILSRLYFHLPILFVFFYEHGLDIFRLELLLAAYGLTICLAAGIAAPLGRRLPLKGVIATGEVLKALGLAMIVATAVLVTDGGVALTPLMRPLAIDQGFWWLLAAQVLGGIGYSLAQGTDSALLRSLHRDDQMTAYRGHESRTASLIFLAVLVAGAIGSVLYRFDAELPFLAALVAALASAVAILLVKAPAPPVSAAPATGGGAAAAKPAATGGRVQGEAGWMIYYILMRAFALATFVGFLPALFFLTLKIDLYWFGLVLSLFNLAAFLSARYAVKVMDRIGTRAIAVVMPAIGLVSLVLFATASQNLIAGLAAITALGLATGGIRPVTMTNLNKLPMAPAARARLIGRMERWYGLTNAAVLAVGGWFLAAYGFVPLMTGVAALFAVLVLAYALAGSRLIGATVRQPAAKAA</sequence>
<feature type="transmembrane region" description="Helical" evidence="6">
    <location>
        <begin position="362"/>
        <end position="384"/>
    </location>
</feature>
<dbReference type="SUPFAM" id="SSF103473">
    <property type="entry name" value="MFS general substrate transporter"/>
    <property type="match status" value="1"/>
</dbReference>
<dbReference type="PANTHER" id="PTHR23513">
    <property type="entry name" value="INTEGRAL MEMBRANE EFFLUX PROTEIN-RELATED"/>
    <property type="match status" value="1"/>
</dbReference>
<dbReference type="InterPro" id="IPR036259">
    <property type="entry name" value="MFS_trans_sf"/>
</dbReference>
<protein>
    <submittedName>
        <fullName evidence="7">MFS transporter</fullName>
    </submittedName>
</protein>
<feature type="transmembrane region" description="Helical" evidence="6">
    <location>
        <begin position="7"/>
        <end position="27"/>
    </location>
</feature>
<evidence type="ECO:0000313" key="8">
    <source>
        <dbReference type="Proteomes" id="UP001413721"/>
    </source>
</evidence>
<keyword evidence="4 6" id="KW-1133">Transmembrane helix</keyword>
<evidence type="ECO:0000256" key="6">
    <source>
        <dbReference type="SAM" id="Phobius"/>
    </source>
</evidence>
<evidence type="ECO:0000256" key="5">
    <source>
        <dbReference type="ARBA" id="ARBA00023136"/>
    </source>
</evidence>
<dbReference type="Gene3D" id="1.20.1250.20">
    <property type="entry name" value="MFS general substrate transporter like domains"/>
    <property type="match status" value="2"/>
</dbReference>
<evidence type="ECO:0000256" key="3">
    <source>
        <dbReference type="ARBA" id="ARBA00022692"/>
    </source>
</evidence>
<keyword evidence="5 6" id="KW-0472">Membrane</keyword>
<dbReference type="PANTHER" id="PTHR23513:SF6">
    <property type="entry name" value="MAJOR FACILITATOR SUPERFAMILY ASSOCIATED DOMAIN-CONTAINING PROTEIN"/>
    <property type="match status" value="1"/>
</dbReference>
<accession>A0ABU9YIH6</accession>
<comment type="caution">
    <text evidence="7">The sequence shown here is derived from an EMBL/GenBank/DDBJ whole genome shotgun (WGS) entry which is preliminary data.</text>
</comment>
<keyword evidence="2" id="KW-1003">Cell membrane</keyword>
<evidence type="ECO:0000256" key="4">
    <source>
        <dbReference type="ARBA" id="ARBA00022989"/>
    </source>
</evidence>
<feature type="transmembrane region" description="Helical" evidence="6">
    <location>
        <begin position="317"/>
        <end position="337"/>
    </location>
</feature>
<keyword evidence="3 6" id="KW-0812">Transmembrane</keyword>
<organism evidence="7 8">
    <name type="scientific">Tistrella arctica</name>
    <dbReference type="NCBI Taxonomy" id="3133430"/>
    <lineage>
        <taxon>Bacteria</taxon>
        <taxon>Pseudomonadati</taxon>
        <taxon>Pseudomonadota</taxon>
        <taxon>Alphaproteobacteria</taxon>
        <taxon>Geminicoccales</taxon>
        <taxon>Geminicoccaceae</taxon>
        <taxon>Tistrella</taxon>
    </lineage>
</organism>
<comment type="subcellular location">
    <subcellularLocation>
        <location evidence="1">Cell membrane</location>
        <topology evidence="1">Multi-pass membrane protein</topology>
    </subcellularLocation>
</comment>
<gene>
    <name evidence="7" type="ORF">WG926_09725</name>
</gene>
<feature type="transmembrane region" description="Helical" evidence="6">
    <location>
        <begin position="262"/>
        <end position="282"/>
    </location>
</feature>
<feature type="transmembrane region" description="Helical" evidence="6">
    <location>
        <begin position="390"/>
        <end position="409"/>
    </location>
</feature>
<feature type="transmembrane region" description="Helical" evidence="6">
    <location>
        <begin position="107"/>
        <end position="125"/>
    </location>
</feature>
<dbReference type="Pfam" id="PF07690">
    <property type="entry name" value="MFS_1"/>
    <property type="match status" value="1"/>
</dbReference>
<dbReference type="EMBL" id="JBBKTW010000003">
    <property type="protein sequence ID" value="MEN2988583.1"/>
    <property type="molecule type" value="Genomic_DNA"/>
</dbReference>
<name>A0ABU9YIH6_9PROT</name>
<proteinExistence type="predicted"/>
<evidence type="ECO:0000256" key="1">
    <source>
        <dbReference type="ARBA" id="ARBA00004651"/>
    </source>
</evidence>
<dbReference type="Proteomes" id="UP001413721">
    <property type="component" value="Unassembled WGS sequence"/>
</dbReference>